<comment type="caution">
    <text evidence="2">The sequence shown here is derived from an EMBL/GenBank/DDBJ whole genome shotgun (WGS) entry which is preliminary data.</text>
</comment>
<evidence type="ECO:0008006" key="4">
    <source>
        <dbReference type="Google" id="ProtNLM"/>
    </source>
</evidence>
<gene>
    <name evidence="2" type="ORF">HME9302_01866</name>
</gene>
<feature type="region of interest" description="Disordered" evidence="1">
    <location>
        <begin position="54"/>
        <end position="145"/>
    </location>
</feature>
<dbReference type="EMBL" id="QBKA01000002">
    <property type="protein sequence ID" value="RDC60651.1"/>
    <property type="molecule type" value="Genomic_DNA"/>
</dbReference>
<sequence length="272" mass="29211">MAARTLRSEEAIALGIAFALHLGLAAVLLTRPEALPKQPEPERIVVSLATEVGLASTAPEPVPESRAPAAPDMSPQPIPAPVTQSMEAPPQPVIERPVPQPKPRTRNAPTKRAEPPKPKPAAKPKPQRRAAAKPAAKPPTASRKFDDAFAGAGQSATSTETRAPAATFGAAEQAQLSSAINRALKPHWRAPQGVDADRLVTVLSWRMNPDGSLAGTPRVVSQSGINDSNRPQAALHAEQAIRAVQLAAPFNLPDEFYDKWKRINDWRFDRRL</sequence>
<proteinExistence type="predicted"/>
<dbReference type="Gene3D" id="3.30.1150.10">
    <property type="match status" value="1"/>
</dbReference>
<reference evidence="2 3" key="1">
    <citation type="submission" date="2018-04" db="EMBL/GenBank/DDBJ databases">
        <title>Altererythrobacter sp. HME9302 genome sequencing and assembly.</title>
        <authorList>
            <person name="Kang H."/>
            <person name="Kim H."/>
            <person name="Joh K."/>
        </authorList>
    </citation>
    <scope>NUCLEOTIDE SEQUENCE [LARGE SCALE GENOMIC DNA]</scope>
    <source>
        <strain evidence="2 3">HME9302</strain>
    </source>
</reference>
<evidence type="ECO:0000256" key="1">
    <source>
        <dbReference type="SAM" id="MobiDB-lite"/>
    </source>
</evidence>
<evidence type="ECO:0000313" key="3">
    <source>
        <dbReference type="Proteomes" id="UP000253727"/>
    </source>
</evidence>
<dbReference type="AlphaFoldDB" id="A0A369Q717"/>
<dbReference type="Proteomes" id="UP000253727">
    <property type="component" value="Unassembled WGS sequence"/>
</dbReference>
<protein>
    <recommendedName>
        <fullName evidence="4">Energy transducer TonB</fullName>
    </recommendedName>
</protein>
<feature type="compositionally biased region" description="Basic residues" evidence="1">
    <location>
        <begin position="120"/>
        <end position="131"/>
    </location>
</feature>
<dbReference type="RefSeq" id="WP_115366774.1">
    <property type="nucleotide sequence ID" value="NZ_QBKA01000002.1"/>
</dbReference>
<accession>A0A369Q717</accession>
<name>A0A369Q717_9SPHN</name>
<organism evidence="2 3">
    <name type="scientific">Alteripontixanthobacter maritimus</name>
    <dbReference type="NCBI Taxonomy" id="2161824"/>
    <lineage>
        <taxon>Bacteria</taxon>
        <taxon>Pseudomonadati</taxon>
        <taxon>Pseudomonadota</taxon>
        <taxon>Alphaproteobacteria</taxon>
        <taxon>Sphingomonadales</taxon>
        <taxon>Erythrobacteraceae</taxon>
        <taxon>Alteripontixanthobacter</taxon>
    </lineage>
</organism>
<feature type="compositionally biased region" description="Low complexity" evidence="1">
    <location>
        <begin position="132"/>
        <end position="142"/>
    </location>
</feature>
<keyword evidence="3" id="KW-1185">Reference proteome</keyword>
<evidence type="ECO:0000313" key="2">
    <source>
        <dbReference type="EMBL" id="RDC60651.1"/>
    </source>
</evidence>
<dbReference type="OrthoDB" id="7161229at2"/>